<dbReference type="OrthoDB" id="1645186at2"/>
<dbReference type="Gene3D" id="3.30.200.20">
    <property type="entry name" value="Phosphorylase Kinase, domain 1"/>
    <property type="match status" value="1"/>
</dbReference>
<reference evidence="2 3" key="1">
    <citation type="submission" date="2019-08" db="EMBL/GenBank/DDBJ databases">
        <title>Genome sequencing of Paenibacillus faecis DSM 23593(T).</title>
        <authorList>
            <person name="Kook J.-K."/>
            <person name="Park S.-N."/>
            <person name="Lim Y.K."/>
        </authorList>
    </citation>
    <scope>NUCLEOTIDE SEQUENCE [LARGE SCALE GENOMIC DNA]</scope>
    <source>
        <strain evidence="2 3">DSM 23593</strain>
    </source>
</reference>
<dbReference type="SUPFAM" id="SSF56112">
    <property type="entry name" value="Protein kinase-like (PK-like)"/>
    <property type="match status" value="1"/>
</dbReference>
<proteinExistence type="predicted"/>
<keyword evidence="3" id="KW-1185">Reference proteome</keyword>
<evidence type="ECO:0000313" key="3">
    <source>
        <dbReference type="Proteomes" id="UP000325218"/>
    </source>
</evidence>
<name>A0A5D0CJT8_9BACL</name>
<dbReference type="Proteomes" id="UP000325218">
    <property type="component" value="Unassembled WGS sequence"/>
</dbReference>
<gene>
    <name evidence="2" type="ORF">FRY98_26570</name>
</gene>
<dbReference type="GO" id="GO:0016740">
    <property type="term" value="F:transferase activity"/>
    <property type="evidence" value="ECO:0007669"/>
    <property type="project" value="UniProtKB-KW"/>
</dbReference>
<organism evidence="2 3">
    <name type="scientific">Paenibacillus faecis</name>
    <dbReference type="NCBI Taxonomy" id="862114"/>
    <lineage>
        <taxon>Bacteria</taxon>
        <taxon>Bacillati</taxon>
        <taxon>Bacillota</taxon>
        <taxon>Bacilli</taxon>
        <taxon>Bacillales</taxon>
        <taxon>Paenibacillaceae</taxon>
        <taxon>Paenibacillus</taxon>
    </lineage>
</organism>
<dbReference type="Gene3D" id="3.90.1200.10">
    <property type="match status" value="1"/>
</dbReference>
<protein>
    <submittedName>
        <fullName evidence="2">Phosphotransferase</fullName>
    </submittedName>
</protein>
<dbReference type="Pfam" id="PF01636">
    <property type="entry name" value="APH"/>
    <property type="match status" value="1"/>
</dbReference>
<accession>A0A5D0CJT8</accession>
<dbReference type="InterPro" id="IPR052077">
    <property type="entry name" value="CcrZ_PhaseVar_Mediator"/>
</dbReference>
<evidence type="ECO:0000259" key="1">
    <source>
        <dbReference type="Pfam" id="PF01636"/>
    </source>
</evidence>
<feature type="domain" description="Aminoglycoside phosphotransferase" evidence="1">
    <location>
        <begin position="21"/>
        <end position="232"/>
    </location>
</feature>
<dbReference type="PANTHER" id="PTHR40086">
    <property type="entry name" value="PHOSPHOTRANSFERASE YTMP-RELATED"/>
    <property type="match status" value="1"/>
</dbReference>
<dbReference type="AlphaFoldDB" id="A0A5D0CJT8"/>
<dbReference type="InterPro" id="IPR002575">
    <property type="entry name" value="Aminoglycoside_PTrfase"/>
</dbReference>
<dbReference type="PANTHER" id="PTHR40086:SF1">
    <property type="entry name" value="CELL CYCLE REGULATOR CCRZ"/>
    <property type="match status" value="1"/>
</dbReference>
<dbReference type="RefSeq" id="WP_148457727.1">
    <property type="nucleotide sequence ID" value="NZ_VSDO01000006.1"/>
</dbReference>
<evidence type="ECO:0000313" key="2">
    <source>
        <dbReference type="EMBL" id="TYA10158.1"/>
    </source>
</evidence>
<dbReference type="EMBL" id="VSDO01000006">
    <property type="protein sequence ID" value="TYA10158.1"/>
    <property type="molecule type" value="Genomic_DNA"/>
</dbReference>
<dbReference type="CDD" id="cd05151">
    <property type="entry name" value="ChoK-like"/>
    <property type="match status" value="1"/>
</dbReference>
<sequence length="293" mass="34428">MNVVDEMIYAVPELNRNFTHYQELSGGLCNQTFKVYTKQRTYVLRLNSRQNEYLNLTRHSEVEVMRKACRKGIAPEVIFADDPQRFVVTNYIDGRMLEKSDLNNNAIKNMIMDRLKIIHSMEGVDRTCTPYDLIFGYLKGADLLGVKYPSGLLQILDRIEKIAHMRSNDKTYNNKFCHNDSFLCNMILTGEQLQIIDWELSGIGDIFFELTLIPFSNQFSEAEEREWLALYFGFFEGETFRIFQEMKFVAMVREVAWGLFYSGLTKDDPDRNFDYYKFAESCIQRIEEGIYHL</sequence>
<comment type="caution">
    <text evidence="2">The sequence shown here is derived from an EMBL/GenBank/DDBJ whole genome shotgun (WGS) entry which is preliminary data.</text>
</comment>
<dbReference type="InterPro" id="IPR011009">
    <property type="entry name" value="Kinase-like_dom_sf"/>
</dbReference>
<keyword evidence="2" id="KW-0808">Transferase</keyword>